<name>A0ABQ1ZZB7_9BACL</name>
<dbReference type="EMBL" id="BMDD01000004">
    <property type="protein sequence ID" value="GGH81668.1"/>
    <property type="molecule type" value="Genomic_DNA"/>
</dbReference>
<organism evidence="2 3">
    <name type="scientific">Saccharibacillus endophyticus</name>
    <dbReference type="NCBI Taxonomy" id="2060666"/>
    <lineage>
        <taxon>Bacteria</taxon>
        <taxon>Bacillati</taxon>
        <taxon>Bacillota</taxon>
        <taxon>Bacilli</taxon>
        <taxon>Bacillales</taxon>
        <taxon>Paenibacillaceae</taxon>
        <taxon>Saccharibacillus</taxon>
    </lineage>
</organism>
<evidence type="ECO:0000259" key="1">
    <source>
        <dbReference type="PROSITE" id="PS51186"/>
    </source>
</evidence>
<gene>
    <name evidence="2" type="primary">ykwB</name>
    <name evidence="2" type="ORF">GCM10007362_31820</name>
</gene>
<evidence type="ECO:0000313" key="3">
    <source>
        <dbReference type="Proteomes" id="UP000605427"/>
    </source>
</evidence>
<dbReference type="CDD" id="cd04301">
    <property type="entry name" value="NAT_SF"/>
    <property type="match status" value="1"/>
</dbReference>
<reference evidence="3" key="1">
    <citation type="journal article" date="2019" name="Int. J. Syst. Evol. Microbiol.">
        <title>The Global Catalogue of Microorganisms (GCM) 10K type strain sequencing project: providing services to taxonomists for standard genome sequencing and annotation.</title>
        <authorList>
            <consortium name="The Broad Institute Genomics Platform"/>
            <consortium name="The Broad Institute Genome Sequencing Center for Infectious Disease"/>
            <person name="Wu L."/>
            <person name="Ma J."/>
        </authorList>
    </citation>
    <scope>NUCLEOTIDE SEQUENCE [LARGE SCALE GENOMIC DNA]</scope>
    <source>
        <strain evidence="3">CCM 8702</strain>
    </source>
</reference>
<dbReference type="PROSITE" id="PS51186">
    <property type="entry name" value="GNAT"/>
    <property type="match status" value="1"/>
</dbReference>
<sequence>MSETAIYEKSCYVFRDGHPEHLRIRNYTEQDIEALIDIQRECFPPPYPSELWWNREQLLQHIERFPAGALCAEVDGRLVGSLTTMITPFDPAHTEHGWAEMTDNGYIGTHDAAGDTLYVVDISVSPAARGLGLGKQMLQSAYELVIALGLTRLLGGGRMPGYGAVQHEVTPERYVDDVLHGRRRDPVIGFLLHCGRTPLAVVPDYLDDEESANHALLMEWRNPLLSLRGR</sequence>
<dbReference type="RefSeq" id="WP_172245286.1">
    <property type="nucleotide sequence ID" value="NZ_BMDD01000004.1"/>
</dbReference>
<proteinExistence type="predicted"/>
<dbReference type="Pfam" id="PF00583">
    <property type="entry name" value="Acetyltransf_1"/>
    <property type="match status" value="1"/>
</dbReference>
<dbReference type="InterPro" id="IPR016181">
    <property type="entry name" value="Acyl_CoA_acyltransferase"/>
</dbReference>
<dbReference type="SUPFAM" id="SSF55729">
    <property type="entry name" value="Acyl-CoA N-acyltransferases (Nat)"/>
    <property type="match status" value="1"/>
</dbReference>
<dbReference type="Gene3D" id="3.40.630.30">
    <property type="match status" value="1"/>
</dbReference>
<dbReference type="InterPro" id="IPR000182">
    <property type="entry name" value="GNAT_dom"/>
</dbReference>
<protein>
    <submittedName>
        <fullName evidence="2">N-acetyltransferase YkwB</fullName>
    </submittedName>
</protein>
<evidence type="ECO:0000313" key="2">
    <source>
        <dbReference type="EMBL" id="GGH81668.1"/>
    </source>
</evidence>
<feature type="domain" description="N-acetyltransferase" evidence="1">
    <location>
        <begin position="22"/>
        <end position="223"/>
    </location>
</feature>
<comment type="caution">
    <text evidence="2">The sequence shown here is derived from an EMBL/GenBank/DDBJ whole genome shotgun (WGS) entry which is preliminary data.</text>
</comment>
<keyword evidence="3" id="KW-1185">Reference proteome</keyword>
<accession>A0ABQ1ZZB7</accession>
<dbReference type="Proteomes" id="UP000605427">
    <property type="component" value="Unassembled WGS sequence"/>
</dbReference>